<evidence type="ECO:0000313" key="10">
    <source>
        <dbReference type="EMBL" id="AHJ81238.1"/>
    </source>
</evidence>
<evidence type="ECO:0000256" key="7">
    <source>
        <dbReference type="HAMAP-Rule" id="MF_04002"/>
    </source>
</evidence>
<evidence type="ECO:0000256" key="2">
    <source>
        <dbReference type="ARBA" id="ARBA00022581"/>
    </source>
</evidence>
<dbReference type="PRINTS" id="PR00865">
    <property type="entry name" value="HPVCAPSIDL1"/>
</dbReference>
<dbReference type="EMBL" id="KF922510">
    <property type="protein sequence ID" value="AHJ81238.1"/>
    <property type="molecule type" value="Genomic_DNA"/>
</dbReference>
<gene>
    <name evidence="7 8 10" type="primary">L1</name>
</gene>
<evidence type="ECO:0000256" key="1">
    <source>
        <dbReference type="ARBA" id="ARBA00022561"/>
    </source>
</evidence>
<organism evidence="10">
    <name type="scientific">Human papillomavirus</name>
    <dbReference type="NCBI Taxonomy" id="10566"/>
    <lineage>
        <taxon>Viruses</taxon>
        <taxon>Monodnaviria</taxon>
        <taxon>Shotokuvirae</taxon>
        <taxon>Cossaviricota</taxon>
        <taxon>Papovaviricetes</taxon>
        <taxon>Zurhausenvirales</taxon>
        <taxon>Papillomaviridae</taxon>
    </lineage>
</organism>
<sequence>MTLWLPTTGKVYLPPTPPVARVQSTDEYVERTNVFYHAMSDRLLTVGHPYFDVRSAEVLRIEVPKVSGNQFRVFRIAFPDPNKFALADTSVYNPEKERLVWGCRGLEIGRGQPLGVGTTGHPLFNKVKDTENSNSYQQGSTDDRQNTSFDPKQVQMFIIGCTPCLGEHWDVAPVCDSEANNQQGKCPPLELRNTVIEDGDMIDIGFGNINNKSLSINRSDVSLDIVEETCKYPDFLTMANDVYGDSCFFYARREQLYARHYFTRGGNVGDAIPDDAVNQNHNFYLPAKTGQSQKPLGNSIYYPTVSGSLVTSDAQLFNRPFWLQRAQGHNNGILWGNQMFITVADNTRNTNFTISVTTDAGVTTEYQANTIREYLRHVEEYQLSLILQLCKVPLKAEVLTQINAMNSGILEDWQLGFVPTADNSVHDIYRYINSRATKCPDAQAPAEKEDPFDKYSFWKVDLTDKLSLELDQYPLGRKFIFQAGLQRRPKTIRSSVKVSKGTKRKRT</sequence>
<keyword evidence="7" id="KW-1015">Disulfide bond</keyword>
<evidence type="ECO:0000256" key="9">
    <source>
        <dbReference type="SAM" id="MobiDB-lite"/>
    </source>
</evidence>
<dbReference type="GO" id="GO:0019062">
    <property type="term" value="P:virion attachment to host cell"/>
    <property type="evidence" value="ECO:0007669"/>
    <property type="project" value="UniProtKB-UniRule"/>
</dbReference>
<dbReference type="HAMAP" id="MF_04002">
    <property type="entry name" value="PPV_L1"/>
    <property type="match status" value="1"/>
</dbReference>
<keyword evidence="2 7" id="KW-0945">Host-virus interaction</keyword>
<dbReference type="GO" id="GO:0039620">
    <property type="term" value="C:T=7 icosahedral viral capsid"/>
    <property type="evidence" value="ECO:0007669"/>
    <property type="project" value="UniProtKB-UniRule"/>
</dbReference>
<keyword evidence="4 7" id="KW-0946">Virion</keyword>
<evidence type="ECO:0000256" key="6">
    <source>
        <dbReference type="ARBA" id="ARBA00023296"/>
    </source>
</evidence>
<keyword evidence="8" id="KW-1145">T=7 icosahedral capsid protein</keyword>
<evidence type="ECO:0000256" key="5">
    <source>
        <dbReference type="ARBA" id="ARBA00022921"/>
    </source>
</evidence>
<feature type="disulfide bond" description="Interchain (with Cys-439)" evidence="7">
    <location>
        <position position="175"/>
    </location>
</feature>
<comment type="similarity">
    <text evidence="7 8">Belongs to the papillomaviridae L1 protein family.</text>
</comment>
<dbReference type="GO" id="GO:0042025">
    <property type="term" value="C:host cell nucleus"/>
    <property type="evidence" value="ECO:0007669"/>
    <property type="project" value="UniProtKB-SubCell"/>
</dbReference>
<keyword evidence="7" id="KW-1164">Virus endocytosis by host</keyword>
<keyword evidence="1 7" id="KW-0167">Capsid protein</keyword>
<name>W8EFP0_9PAPI</name>
<evidence type="ECO:0000256" key="4">
    <source>
        <dbReference type="ARBA" id="ARBA00022844"/>
    </source>
</evidence>
<dbReference type="InterPro" id="IPR036973">
    <property type="entry name" value="Capsid_L1_sf_Papillomavir"/>
</dbReference>
<comment type="subcellular location">
    <subcellularLocation>
        <location evidence="7">Virion</location>
    </subcellularLocation>
    <subcellularLocation>
        <location evidence="7">Host nucleus</location>
    </subcellularLocation>
</comment>
<keyword evidence="6 7" id="KW-1160">Virus entry into host cell</keyword>
<dbReference type="Gene3D" id="2.60.175.20">
    <property type="entry name" value="Major capsid L1 (late) superfamily, Papillomavirus"/>
    <property type="match status" value="2"/>
</dbReference>
<dbReference type="SUPFAM" id="SSF88648">
    <property type="entry name" value="Group I dsDNA viruses"/>
    <property type="match status" value="1"/>
</dbReference>
<reference evidence="10" key="1">
    <citation type="submission" date="2013-11" db="EMBL/GenBank/DDBJ databases">
        <title>L1 gene Sequence of a peculiar Human Papillomavirus in an Immunocompetent Patient with Glans Lichen Sclerosus.</title>
        <authorList>
            <person name="Paolucci S."/>
            <person name="Fiorina L."/>
            <person name="Piralla A."/>
            <person name="Novati S."/>
            <person name="Zerbinati N."/>
            <person name="Baldanti F."/>
        </authorList>
    </citation>
    <scope>NUCLEOTIDE SEQUENCE</scope>
    <source>
        <strain evidence="10">Pavia/19107</strain>
    </source>
</reference>
<dbReference type="Pfam" id="PF00500">
    <property type="entry name" value="Late_protein_L1"/>
    <property type="match status" value="1"/>
</dbReference>
<evidence type="ECO:0000256" key="8">
    <source>
        <dbReference type="RuleBase" id="RU361248"/>
    </source>
</evidence>
<accession>W8EFP0</accession>
<feature type="disulfide bond" description="Interchain (with Cys-175)" evidence="7">
    <location>
        <position position="439"/>
    </location>
</feature>
<comment type="subunit">
    <text evidence="7">Self-assembles into homopentamers. The capsid has an icosahedral symmetry and consists of 72 capsomers, with each capsomer being a pentamer of L1. Interacts with the minor capsid protein L2; this interaction is necessary for viral genome encapsidation. Interacts with protein E2; this interaction enhances E2-dependent replication and transcription activation.</text>
</comment>
<keyword evidence="5 7" id="KW-0426">Late protein</keyword>
<comment type="function">
    <text evidence="7 8">Forms an icosahedral capsid with a T=7 symmetry and a 50 nm diameter. The capsid is composed of 72 pentamers linked to each other by disulfide bonds and associated with L2 proteins. Binds to heparan sulfate proteoglycans on cell surface of basal layer keratinocytes to provide initial virion attachment. This binding mediates a conformational change in the virus capsid that facilitates efficient infection. The virion enters the host cell via endocytosis. During virus trafficking, L1 protein dissociates from the viral DNA and the genomic DNA is released to the host nucleus. The virion assembly takes place within the cell nucleus. Encapsulates the genomic DNA together with protein L2.</text>
</comment>
<keyword evidence="7" id="KW-1048">Host nucleus</keyword>
<keyword evidence="3 7" id="KW-1161">Viral attachment to host cell</keyword>
<evidence type="ECO:0000256" key="3">
    <source>
        <dbReference type="ARBA" id="ARBA00022804"/>
    </source>
</evidence>
<feature type="compositionally biased region" description="Polar residues" evidence="9">
    <location>
        <begin position="132"/>
        <end position="147"/>
    </location>
</feature>
<dbReference type="GO" id="GO:0075509">
    <property type="term" value="P:endocytosis involved in viral entry into host cell"/>
    <property type="evidence" value="ECO:0007669"/>
    <property type="project" value="UniProtKB-KW"/>
</dbReference>
<proteinExistence type="inferred from homology"/>
<protein>
    <recommendedName>
        <fullName evidence="7 8">Major capsid protein L1</fullName>
    </recommendedName>
</protein>
<dbReference type="InterPro" id="IPR011222">
    <property type="entry name" value="dsDNA_vir_gr_I_capsid"/>
</dbReference>
<dbReference type="InterPro" id="IPR002210">
    <property type="entry name" value="Capsid_L1_Papillomavir"/>
</dbReference>
<keyword evidence="7" id="KW-1162">Viral penetration into host cytoplasm</keyword>
<dbReference type="GO" id="GO:0005198">
    <property type="term" value="F:structural molecule activity"/>
    <property type="evidence" value="ECO:0007669"/>
    <property type="project" value="UniProtKB-UniRule"/>
</dbReference>
<feature type="region of interest" description="Disordered" evidence="9">
    <location>
        <begin position="125"/>
        <end position="147"/>
    </location>
</feature>